<proteinExistence type="predicted"/>
<dbReference type="RefSeq" id="WP_110339870.1">
    <property type="nucleotide sequence ID" value="NZ_JBHVKT010000082.1"/>
</dbReference>
<dbReference type="Proteomes" id="UP000247892">
    <property type="component" value="Unassembled WGS sequence"/>
</dbReference>
<dbReference type="EMBL" id="MASU01000009">
    <property type="protein sequence ID" value="PXY28580.1"/>
    <property type="molecule type" value="Genomic_DNA"/>
</dbReference>
<dbReference type="Pfam" id="PF10824">
    <property type="entry name" value="T7SS_ESX_EspC"/>
    <property type="match status" value="1"/>
</dbReference>
<evidence type="ECO:0000313" key="2">
    <source>
        <dbReference type="Proteomes" id="UP000247892"/>
    </source>
</evidence>
<keyword evidence="2" id="KW-1185">Reference proteome</keyword>
<organism evidence="1 2">
    <name type="scientific">Prauserella flavalba</name>
    <dbReference type="NCBI Taxonomy" id="1477506"/>
    <lineage>
        <taxon>Bacteria</taxon>
        <taxon>Bacillati</taxon>
        <taxon>Actinomycetota</taxon>
        <taxon>Actinomycetes</taxon>
        <taxon>Pseudonocardiales</taxon>
        <taxon>Pseudonocardiaceae</taxon>
        <taxon>Prauserella</taxon>
    </lineage>
</organism>
<evidence type="ECO:0008006" key="3">
    <source>
        <dbReference type="Google" id="ProtNLM"/>
    </source>
</evidence>
<dbReference type="InterPro" id="IPR022536">
    <property type="entry name" value="EspC"/>
</dbReference>
<dbReference type="GO" id="GO:0009306">
    <property type="term" value="P:protein secretion"/>
    <property type="evidence" value="ECO:0007669"/>
    <property type="project" value="InterPro"/>
</dbReference>
<reference evidence="1 2" key="1">
    <citation type="submission" date="2016-07" db="EMBL/GenBank/DDBJ databases">
        <title>Draft genome sequence of Prauserella sp. YIM 121212, isolated from alkaline soil.</title>
        <authorList>
            <person name="Ruckert C."/>
            <person name="Albersmeier A."/>
            <person name="Jiang C.-L."/>
            <person name="Jiang Y."/>
            <person name="Kalinowski J."/>
            <person name="Schneider O."/>
            <person name="Winkler A."/>
            <person name="Zotchev S.B."/>
        </authorList>
    </citation>
    <scope>NUCLEOTIDE SEQUENCE [LARGE SCALE GENOMIC DNA]</scope>
    <source>
        <strain evidence="1 2">YIM 121212</strain>
    </source>
</reference>
<evidence type="ECO:0000313" key="1">
    <source>
        <dbReference type="EMBL" id="PXY28580.1"/>
    </source>
</evidence>
<gene>
    <name evidence="1" type="ORF">BA062_22195</name>
</gene>
<sequence length="103" mass="10874">MPEGGGFELGSDLTAHATQIDACTDQLNQAVDAANTVSMPTDAYGILCQPFRMLLDPVEQYGIDALKEAVSAMQATADKVRKAAETYQGTEDSVTDAFKGGEV</sequence>
<name>A0A318LI11_9PSEU</name>
<dbReference type="AlphaFoldDB" id="A0A318LI11"/>
<comment type="caution">
    <text evidence="1">The sequence shown here is derived from an EMBL/GenBank/DDBJ whole genome shotgun (WGS) entry which is preliminary data.</text>
</comment>
<dbReference type="OrthoDB" id="3697448at2"/>
<protein>
    <recommendedName>
        <fullName evidence="3">ESX-1 secretion-associated protein</fullName>
    </recommendedName>
</protein>
<accession>A0A318LI11</accession>